<dbReference type="AlphaFoldDB" id="A0A9D4PRQ4"/>
<reference evidence="1" key="2">
    <citation type="submission" date="2021-09" db="EMBL/GenBank/DDBJ databases">
        <authorList>
            <person name="Jia N."/>
            <person name="Wang J."/>
            <person name="Shi W."/>
            <person name="Du L."/>
            <person name="Sun Y."/>
            <person name="Zhan W."/>
            <person name="Jiang J."/>
            <person name="Wang Q."/>
            <person name="Zhang B."/>
            <person name="Ji P."/>
            <person name="Sakyi L.B."/>
            <person name="Cui X."/>
            <person name="Yuan T."/>
            <person name="Jiang B."/>
            <person name="Yang W."/>
            <person name="Lam T.T.-Y."/>
            <person name="Chang Q."/>
            <person name="Ding S."/>
            <person name="Wang X."/>
            <person name="Zhu J."/>
            <person name="Ruan X."/>
            <person name="Zhao L."/>
            <person name="Wei J."/>
            <person name="Que T."/>
            <person name="Du C."/>
            <person name="Cheng J."/>
            <person name="Dai P."/>
            <person name="Han X."/>
            <person name="Huang E."/>
            <person name="Gao Y."/>
            <person name="Liu J."/>
            <person name="Shao H."/>
            <person name="Ye R."/>
            <person name="Li L."/>
            <person name="Wei W."/>
            <person name="Wang X."/>
            <person name="Wang C."/>
            <person name="Huo Q."/>
            <person name="Li W."/>
            <person name="Guo W."/>
            <person name="Chen H."/>
            <person name="Chen S."/>
            <person name="Zhou L."/>
            <person name="Zhou L."/>
            <person name="Ni X."/>
            <person name="Tian J."/>
            <person name="Zhou Y."/>
            <person name="Sheng Y."/>
            <person name="Liu T."/>
            <person name="Pan Y."/>
            <person name="Xia L."/>
            <person name="Li J."/>
            <person name="Zhao F."/>
            <person name="Cao W."/>
        </authorList>
    </citation>
    <scope>NUCLEOTIDE SEQUENCE</scope>
    <source>
        <strain evidence="1">Rsan-2018</strain>
        <tissue evidence="1">Larvae</tissue>
    </source>
</reference>
<dbReference type="Proteomes" id="UP000821837">
    <property type="component" value="Chromosome 6"/>
</dbReference>
<sequence length="216" mass="24278">MCRILRSETWRQIELLKDCLLLSCSQRVPQRRLLQCYRQELKEVGQLTEFVWKSMLANLPKKPKSHPPGQEVKKLGNIAIPDKVEEVLRLGPKFCLAPKLVKVEALSLVRAAAKKATAPEADRVVLECIEALPSKLASSGRINLRGIVSSLQEKNYKLLQSDKEGAFVVVHPDQYRLLSDKAFSENFKASEEFHPSKAKKVAVEVCEEAELKSSVS</sequence>
<organism evidence="1 2">
    <name type="scientific">Rhipicephalus sanguineus</name>
    <name type="common">Brown dog tick</name>
    <name type="synonym">Ixodes sanguineus</name>
    <dbReference type="NCBI Taxonomy" id="34632"/>
    <lineage>
        <taxon>Eukaryota</taxon>
        <taxon>Metazoa</taxon>
        <taxon>Ecdysozoa</taxon>
        <taxon>Arthropoda</taxon>
        <taxon>Chelicerata</taxon>
        <taxon>Arachnida</taxon>
        <taxon>Acari</taxon>
        <taxon>Parasitiformes</taxon>
        <taxon>Ixodida</taxon>
        <taxon>Ixodoidea</taxon>
        <taxon>Ixodidae</taxon>
        <taxon>Rhipicephalinae</taxon>
        <taxon>Rhipicephalus</taxon>
        <taxon>Rhipicephalus</taxon>
    </lineage>
</organism>
<keyword evidence="2" id="KW-1185">Reference proteome</keyword>
<evidence type="ECO:0000313" key="1">
    <source>
        <dbReference type="EMBL" id="KAH7948447.1"/>
    </source>
</evidence>
<dbReference type="EMBL" id="JABSTV010001252">
    <property type="protein sequence ID" value="KAH7948447.1"/>
    <property type="molecule type" value="Genomic_DNA"/>
</dbReference>
<protein>
    <submittedName>
        <fullName evidence="1">Uncharacterized protein</fullName>
    </submittedName>
</protein>
<comment type="caution">
    <text evidence="1">The sequence shown here is derived from an EMBL/GenBank/DDBJ whole genome shotgun (WGS) entry which is preliminary data.</text>
</comment>
<gene>
    <name evidence="1" type="ORF">HPB52_022937</name>
</gene>
<reference evidence="1" key="1">
    <citation type="journal article" date="2020" name="Cell">
        <title>Large-Scale Comparative Analyses of Tick Genomes Elucidate Their Genetic Diversity and Vector Capacities.</title>
        <authorList>
            <consortium name="Tick Genome and Microbiome Consortium (TIGMIC)"/>
            <person name="Jia N."/>
            <person name="Wang J."/>
            <person name="Shi W."/>
            <person name="Du L."/>
            <person name="Sun Y."/>
            <person name="Zhan W."/>
            <person name="Jiang J.F."/>
            <person name="Wang Q."/>
            <person name="Zhang B."/>
            <person name="Ji P."/>
            <person name="Bell-Sakyi L."/>
            <person name="Cui X.M."/>
            <person name="Yuan T.T."/>
            <person name="Jiang B.G."/>
            <person name="Yang W.F."/>
            <person name="Lam T.T."/>
            <person name="Chang Q.C."/>
            <person name="Ding S.J."/>
            <person name="Wang X.J."/>
            <person name="Zhu J.G."/>
            <person name="Ruan X.D."/>
            <person name="Zhao L."/>
            <person name="Wei J.T."/>
            <person name="Ye R.Z."/>
            <person name="Que T.C."/>
            <person name="Du C.H."/>
            <person name="Zhou Y.H."/>
            <person name="Cheng J.X."/>
            <person name="Dai P.F."/>
            <person name="Guo W.B."/>
            <person name="Han X.H."/>
            <person name="Huang E.J."/>
            <person name="Li L.F."/>
            <person name="Wei W."/>
            <person name="Gao Y.C."/>
            <person name="Liu J.Z."/>
            <person name="Shao H.Z."/>
            <person name="Wang X."/>
            <person name="Wang C.C."/>
            <person name="Yang T.C."/>
            <person name="Huo Q.B."/>
            <person name="Li W."/>
            <person name="Chen H.Y."/>
            <person name="Chen S.E."/>
            <person name="Zhou L.G."/>
            <person name="Ni X.B."/>
            <person name="Tian J.H."/>
            <person name="Sheng Y."/>
            <person name="Liu T."/>
            <person name="Pan Y.S."/>
            <person name="Xia L.Y."/>
            <person name="Li J."/>
            <person name="Zhao F."/>
            <person name="Cao W.C."/>
        </authorList>
    </citation>
    <scope>NUCLEOTIDE SEQUENCE</scope>
    <source>
        <strain evidence="1">Rsan-2018</strain>
    </source>
</reference>
<proteinExistence type="predicted"/>
<evidence type="ECO:0000313" key="2">
    <source>
        <dbReference type="Proteomes" id="UP000821837"/>
    </source>
</evidence>
<name>A0A9D4PRQ4_RHISA</name>
<accession>A0A9D4PRQ4</accession>